<organism evidence="2 3">
    <name type="scientific">Saccharopolyspora hordei</name>
    <dbReference type="NCBI Taxonomy" id="1838"/>
    <lineage>
        <taxon>Bacteria</taxon>
        <taxon>Bacillati</taxon>
        <taxon>Actinomycetota</taxon>
        <taxon>Actinomycetes</taxon>
        <taxon>Pseudonocardiales</taxon>
        <taxon>Pseudonocardiaceae</taxon>
        <taxon>Saccharopolyspora</taxon>
    </lineage>
</organism>
<accession>A0A853AQB9</accession>
<evidence type="ECO:0000313" key="2">
    <source>
        <dbReference type="EMBL" id="NYI82801.1"/>
    </source>
</evidence>
<sequence>MPNDHHTQVAELVVDHQRRCAAARRALAPRGALRAVTADLRPGPASEPVQRNGSGRSGDDGAEGEVSSGGSWTQHGPGRE</sequence>
<dbReference type="RefSeq" id="WP_179718841.1">
    <property type="nucleotide sequence ID" value="NZ_BAABFH010000001.1"/>
</dbReference>
<dbReference type="Proteomes" id="UP000587002">
    <property type="component" value="Unassembled WGS sequence"/>
</dbReference>
<dbReference type="AlphaFoldDB" id="A0A853AQB9"/>
<gene>
    <name evidence="2" type="ORF">HNR68_001431</name>
</gene>
<evidence type="ECO:0000313" key="3">
    <source>
        <dbReference type="Proteomes" id="UP000587002"/>
    </source>
</evidence>
<keyword evidence="3" id="KW-1185">Reference proteome</keyword>
<feature type="region of interest" description="Disordered" evidence="1">
    <location>
        <begin position="34"/>
        <end position="80"/>
    </location>
</feature>
<reference evidence="2 3" key="1">
    <citation type="submission" date="2020-07" db="EMBL/GenBank/DDBJ databases">
        <title>Sequencing the genomes of 1000 actinobacteria strains.</title>
        <authorList>
            <person name="Klenk H.-P."/>
        </authorList>
    </citation>
    <scope>NUCLEOTIDE SEQUENCE [LARGE SCALE GENOMIC DNA]</scope>
    <source>
        <strain evidence="2 3">DSM 44065</strain>
    </source>
</reference>
<dbReference type="EMBL" id="JACCFJ010000001">
    <property type="protein sequence ID" value="NYI82801.1"/>
    <property type="molecule type" value="Genomic_DNA"/>
</dbReference>
<proteinExistence type="predicted"/>
<protein>
    <submittedName>
        <fullName evidence="2">Uncharacterized protein</fullName>
    </submittedName>
</protein>
<name>A0A853AQB9_9PSEU</name>
<evidence type="ECO:0000256" key="1">
    <source>
        <dbReference type="SAM" id="MobiDB-lite"/>
    </source>
</evidence>
<comment type="caution">
    <text evidence="2">The sequence shown here is derived from an EMBL/GenBank/DDBJ whole genome shotgun (WGS) entry which is preliminary data.</text>
</comment>